<evidence type="ECO:0000256" key="2">
    <source>
        <dbReference type="SAM" id="MobiDB-lite"/>
    </source>
</evidence>
<comment type="caution">
    <text evidence="4">The sequence shown here is derived from an EMBL/GenBank/DDBJ whole genome shotgun (WGS) entry which is preliminary data.</text>
</comment>
<protein>
    <recommendedName>
        <fullName evidence="3">SWIM-type domain-containing protein</fullName>
    </recommendedName>
</protein>
<evidence type="ECO:0000313" key="5">
    <source>
        <dbReference type="Proteomes" id="UP000052943"/>
    </source>
</evidence>
<proteinExistence type="predicted"/>
<dbReference type="InterPro" id="IPR007527">
    <property type="entry name" value="Znf_SWIM"/>
</dbReference>
<feature type="region of interest" description="Disordered" evidence="2">
    <location>
        <begin position="1"/>
        <end position="80"/>
    </location>
</feature>
<evidence type="ECO:0000313" key="4">
    <source>
        <dbReference type="EMBL" id="KUF77181.1"/>
    </source>
</evidence>
<name>A0A0W8BZA3_PHYNI</name>
<dbReference type="Proteomes" id="UP000052943">
    <property type="component" value="Unassembled WGS sequence"/>
</dbReference>
<accession>A0A0W8BZA3</accession>
<reference evidence="4 5" key="1">
    <citation type="submission" date="2015-11" db="EMBL/GenBank/DDBJ databases">
        <title>Genomes and virulence difference between two physiological races of Phytophthora nicotianae.</title>
        <authorList>
            <person name="Liu H."/>
            <person name="Ma X."/>
            <person name="Yu H."/>
            <person name="Fang D."/>
            <person name="Li Y."/>
            <person name="Wang X."/>
            <person name="Wang W."/>
            <person name="Dong Y."/>
            <person name="Xiao B."/>
        </authorList>
    </citation>
    <scope>NUCLEOTIDE SEQUENCE [LARGE SCALE GENOMIC DNA]</scope>
    <source>
        <strain evidence="5">race 0</strain>
    </source>
</reference>
<dbReference type="EMBL" id="LNFO01005623">
    <property type="protein sequence ID" value="KUF77181.1"/>
    <property type="molecule type" value="Genomic_DNA"/>
</dbReference>
<keyword evidence="1" id="KW-0863">Zinc-finger</keyword>
<feature type="compositionally biased region" description="Polar residues" evidence="2">
    <location>
        <begin position="1"/>
        <end position="10"/>
    </location>
</feature>
<feature type="domain" description="SWIM-type" evidence="3">
    <location>
        <begin position="748"/>
        <end position="782"/>
    </location>
</feature>
<keyword evidence="1" id="KW-0479">Metal-binding</keyword>
<sequence length="902" mass="102111">MEAADSSSGYDSELTDVLEYDDIGRSEDLLTTFTPDDEDMHSATRPADHSTPTTTGARNETPQPTTDPSTVVTRRESDGYRLETQCTNRSSDVDMHSARGSIEEDINIDEHCVYSTKNVGADITVRVEHNISGDGHNSDSSLDYGSDSDHESNVCADIVGLAEESTYTSIGYFDTEEEAEKNLHRLNEFVYTYKTRYISTFRVGKEYLCRSHQDCTHSIKLIAHQAGELGTRFQVLQKGLHTGAIVNLKTRGISPVMKPEIDSLLKLGMSAGRVRNMMMFKYLRDPSMLALIPETKKMENRKAHLKKQAGEGWEISKFVTMRSWTCSRLCQNREEFFRVDETNAAEMNAMIVLDEFEHSVVVNGISMPCVGMVVTSRALFQNIRRAVRDQDGTVVLSTDGTYRIHFGGWTLVDCGGISIETTGPSYVQRFRPWLYMFVRTESTQAYERMFCALVKYTKMFFDVDVDIRSASIDHSDAIASALEIVWPNVEILTCYEHLLRQCRKQTRLEKRKGYIKDVAMPHIRLLHISRSLKQFRALSQRVISSWKGDGEYELASWFQNVYLTPRWERWSVNSSSIPGFLPTQQPIESHHRVIKVIVTDYKKAPTITVLNSVLPRVLLYDSTNLAVDQHRHFAEGPLNGAAVMKAKDKLILPSNHRITRTKSRGRTRIFFNSENTMVLPVSTSNLAAVKVTAERTKVFKQSLSGNLGQVESITEAEVTFLSLQQVIVDDQQIDKMNPLILRAKWSCEDIQAVRNALRCTCKSYMHTGWVCAHTIASLHLLEKLKIGLAMASVPMRGLPGRPRALVGALQRESDMYDVDRLIELFKTNPGRPLKWPVVQEFDVSDENKTFKEHRVGQVAGCRLSETEGVYIWSVTFIHGDSLEYQVEELAHAVRRAYALGTQ</sequence>
<gene>
    <name evidence="4" type="ORF">AM587_10004539</name>
</gene>
<dbReference type="GO" id="GO:0008270">
    <property type="term" value="F:zinc ion binding"/>
    <property type="evidence" value="ECO:0007669"/>
    <property type="project" value="UniProtKB-KW"/>
</dbReference>
<evidence type="ECO:0000259" key="3">
    <source>
        <dbReference type="PROSITE" id="PS50966"/>
    </source>
</evidence>
<organism evidence="4 5">
    <name type="scientific">Phytophthora nicotianae</name>
    <name type="common">Potato buckeye rot agent</name>
    <name type="synonym">Phytophthora parasitica</name>
    <dbReference type="NCBI Taxonomy" id="4792"/>
    <lineage>
        <taxon>Eukaryota</taxon>
        <taxon>Sar</taxon>
        <taxon>Stramenopiles</taxon>
        <taxon>Oomycota</taxon>
        <taxon>Peronosporomycetes</taxon>
        <taxon>Peronosporales</taxon>
        <taxon>Peronosporaceae</taxon>
        <taxon>Phytophthora</taxon>
    </lineage>
</organism>
<keyword evidence="1" id="KW-0862">Zinc</keyword>
<evidence type="ECO:0000256" key="1">
    <source>
        <dbReference type="PROSITE-ProRule" id="PRU00325"/>
    </source>
</evidence>
<feature type="compositionally biased region" description="Polar residues" evidence="2">
    <location>
        <begin position="50"/>
        <end position="72"/>
    </location>
</feature>
<dbReference type="PROSITE" id="PS50966">
    <property type="entry name" value="ZF_SWIM"/>
    <property type="match status" value="1"/>
</dbReference>
<dbReference type="AlphaFoldDB" id="A0A0W8BZA3"/>
<dbReference type="OrthoDB" id="142850at2759"/>